<dbReference type="OrthoDB" id="9816185at2"/>
<gene>
    <name evidence="1" type="ORF">Cenrod_1272</name>
</gene>
<organism evidence="1 2">
    <name type="scientific">Candidatus Symbiobacter mobilis CR</name>
    <dbReference type="NCBI Taxonomy" id="946483"/>
    <lineage>
        <taxon>Bacteria</taxon>
        <taxon>Pseudomonadati</taxon>
        <taxon>Pseudomonadota</taxon>
        <taxon>Betaproteobacteria</taxon>
        <taxon>Burkholderiales</taxon>
        <taxon>Comamonadaceae</taxon>
    </lineage>
</organism>
<dbReference type="EMBL" id="CP004885">
    <property type="protein sequence ID" value="AGX87364.1"/>
    <property type="molecule type" value="Genomic_DNA"/>
</dbReference>
<dbReference type="InterPro" id="IPR013467">
    <property type="entry name" value="HNH78-like"/>
</dbReference>
<proteinExistence type="predicted"/>
<dbReference type="HOGENOM" id="CLU_1136432_0_0_4"/>
<dbReference type="Proteomes" id="UP000017184">
    <property type="component" value="Chromosome"/>
</dbReference>
<dbReference type="AlphaFoldDB" id="U5NB28"/>
<dbReference type="RefSeq" id="WP_022772452.1">
    <property type="nucleotide sequence ID" value="NC_022576.1"/>
</dbReference>
<protein>
    <recommendedName>
        <fullName evidence="3">TIGR02646 family protein</fullName>
    </recommendedName>
</protein>
<dbReference type="KEGG" id="cbx:Cenrod_1272"/>
<evidence type="ECO:0000313" key="2">
    <source>
        <dbReference type="Proteomes" id="UP000017184"/>
    </source>
</evidence>
<evidence type="ECO:0008006" key="3">
    <source>
        <dbReference type="Google" id="ProtNLM"/>
    </source>
</evidence>
<sequence length="244" mass="27825">MRRLQRADLPKPIWTYLEKRQSSANQKYSLGTLDIEKEWKSARQTQCLKAVLATLQQMMGTRERCMYCVDSHGSDIEHFRPKMPYPQHAFQWPNLLLCCTECGRLTGSQFPMHQGQPLLIDPCAEDPWQYLDFDPDTGNLTARFDPQQNEWSTKGSKTVEVLMLDQREAVAAGYQTSFQRLSAIVRAALANGVSDAPALFDELTQADDHGLLGWCFGTTGQTIAPFSDLFQRHLEAWNFCRQSL</sequence>
<keyword evidence="2" id="KW-1185">Reference proteome</keyword>
<dbReference type="STRING" id="946483.Cenrod_1272"/>
<accession>U5NB28</accession>
<reference evidence="1 2" key="1">
    <citation type="journal article" date="2013" name="Genome Biol.">
        <title>Genomic analysis reveals key aspects of prokaryotic symbiosis in the phototrophic consortium "Chlorochromatium aggregatum".</title>
        <authorList>
            <person name="Liu Z."/>
            <person name="Muller J."/>
            <person name="Li T."/>
            <person name="Alvey R.M."/>
            <person name="Vogl K."/>
            <person name="Frigaard N.U."/>
            <person name="Rockwell N.C."/>
            <person name="Boyd E.S."/>
            <person name="Tomsho L.P."/>
            <person name="Schuster S.C."/>
            <person name="Henke P."/>
            <person name="Rohde M."/>
            <person name="Overmann J."/>
            <person name="Bryant D.A."/>
        </authorList>
    </citation>
    <scope>NUCLEOTIDE SEQUENCE [LARGE SCALE GENOMIC DNA]</scope>
    <source>
        <strain evidence="1">CR</strain>
    </source>
</reference>
<dbReference type="eggNOG" id="COG1403">
    <property type="taxonomic scope" value="Bacteria"/>
</dbReference>
<evidence type="ECO:0000313" key="1">
    <source>
        <dbReference type="EMBL" id="AGX87364.1"/>
    </source>
</evidence>
<name>U5NB28_9BURK</name>
<dbReference type="NCBIfam" id="TIGR02646">
    <property type="entry name" value="retron system putative HNH endonuclease"/>
    <property type="match status" value="1"/>
</dbReference>